<feature type="region of interest" description="Disordered" evidence="1">
    <location>
        <begin position="70"/>
        <end position="105"/>
    </location>
</feature>
<keyword evidence="3" id="KW-1185">Reference proteome</keyword>
<proteinExistence type="predicted"/>
<feature type="compositionally biased region" description="Polar residues" evidence="1">
    <location>
        <begin position="1"/>
        <end position="10"/>
    </location>
</feature>
<evidence type="ECO:0000313" key="3">
    <source>
        <dbReference type="Proteomes" id="UP001295794"/>
    </source>
</evidence>
<name>A0AAD2HRN9_9AGAR</name>
<organism evidence="2 3">
    <name type="scientific">Mycena citricolor</name>
    <dbReference type="NCBI Taxonomy" id="2018698"/>
    <lineage>
        <taxon>Eukaryota</taxon>
        <taxon>Fungi</taxon>
        <taxon>Dikarya</taxon>
        <taxon>Basidiomycota</taxon>
        <taxon>Agaricomycotina</taxon>
        <taxon>Agaricomycetes</taxon>
        <taxon>Agaricomycetidae</taxon>
        <taxon>Agaricales</taxon>
        <taxon>Marasmiineae</taxon>
        <taxon>Mycenaceae</taxon>
        <taxon>Mycena</taxon>
    </lineage>
</organism>
<gene>
    <name evidence="2" type="ORF">MYCIT1_LOCUS31347</name>
</gene>
<feature type="compositionally biased region" description="Low complexity" evidence="1">
    <location>
        <begin position="12"/>
        <end position="29"/>
    </location>
</feature>
<protein>
    <submittedName>
        <fullName evidence="2">Uncharacterized protein</fullName>
    </submittedName>
</protein>
<accession>A0AAD2HRN9</accession>
<sequence>MDPNFSSPAKYSSFNSISSGDSSDSSSDGWSDILGSDWRGLSDNSGSFGTGFSSIEEEDMLSLQTVSDFSDSSSELGWDSDSDWGLAAYDGDDETSSMESSAETGRLGTAVRNAVMEEIHNMYEHRYQQPRDRSALP</sequence>
<feature type="region of interest" description="Disordered" evidence="1">
    <location>
        <begin position="1"/>
        <end position="29"/>
    </location>
</feature>
<comment type="caution">
    <text evidence="2">The sequence shown here is derived from an EMBL/GenBank/DDBJ whole genome shotgun (WGS) entry which is preliminary data.</text>
</comment>
<dbReference type="Proteomes" id="UP001295794">
    <property type="component" value="Unassembled WGS sequence"/>
</dbReference>
<evidence type="ECO:0000256" key="1">
    <source>
        <dbReference type="SAM" id="MobiDB-lite"/>
    </source>
</evidence>
<reference evidence="2" key="1">
    <citation type="submission" date="2023-11" db="EMBL/GenBank/DDBJ databases">
        <authorList>
            <person name="De Vega J J."/>
            <person name="De Vega J J."/>
        </authorList>
    </citation>
    <scope>NUCLEOTIDE SEQUENCE</scope>
</reference>
<dbReference type="AlphaFoldDB" id="A0AAD2HRN9"/>
<evidence type="ECO:0000313" key="2">
    <source>
        <dbReference type="EMBL" id="CAK5280732.1"/>
    </source>
</evidence>
<dbReference type="EMBL" id="CAVNYO010000440">
    <property type="protein sequence ID" value="CAK5280732.1"/>
    <property type="molecule type" value="Genomic_DNA"/>
</dbReference>